<feature type="transmembrane region" description="Helical" evidence="1">
    <location>
        <begin position="37"/>
        <end position="56"/>
    </location>
</feature>
<keyword evidence="1" id="KW-1133">Transmembrane helix</keyword>
<keyword evidence="3" id="KW-1185">Reference proteome</keyword>
<dbReference type="SUPFAM" id="SSF103473">
    <property type="entry name" value="MFS general substrate transporter"/>
    <property type="match status" value="1"/>
</dbReference>
<accession>A0A2G9TV44</accession>
<organism evidence="2 3">
    <name type="scientific">Teladorsagia circumcincta</name>
    <name type="common">Brown stomach worm</name>
    <name type="synonym">Ostertagia circumcincta</name>
    <dbReference type="NCBI Taxonomy" id="45464"/>
    <lineage>
        <taxon>Eukaryota</taxon>
        <taxon>Metazoa</taxon>
        <taxon>Ecdysozoa</taxon>
        <taxon>Nematoda</taxon>
        <taxon>Chromadorea</taxon>
        <taxon>Rhabditida</taxon>
        <taxon>Rhabditina</taxon>
        <taxon>Rhabditomorpha</taxon>
        <taxon>Strongyloidea</taxon>
        <taxon>Trichostrongylidae</taxon>
        <taxon>Teladorsagia</taxon>
    </lineage>
</organism>
<evidence type="ECO:0000313" key="3">
    <source>
        <dbReference type="Proteomes" id="UP000230423"/>
    </source>
</evidence>
<name>A0A2G9TV44_TELCI</name>
<feature type="non-terminal residue" evidence="2">
    <location>
        <position position="1"/>
    </location>
</feature>
<proteinExistence type="predicted"/>
<gene>
    <name evidence="2" type="ORF">TELCIR_17166</name>
</gene>
<dbReference type="GO" id="GO:0016020">
    <property type="term" value="C:membrane"/>
    <property type="evidence" value="ECO:0007669"/>
    <property type="project" value="TreeGrafter"/>
</dbReference>
<protein>
    <recommendedName>
        <fullName evidence="4">Major facilitator superfamily (MFS) profile domain-containing protein</fullName>
    </recommendedName>
</protein>
<evidence type="ECO:0008006" key="4">
    <source>
        <dbReference type="Google" id="ProtNLM"/>
    </source>
</evidence>
<dbReference type="InterPro" id="IPR036259">
    <property type="entry name" value="MFS_trans_sf"/>
</dbReference>
<dbReference type="Proteomes" id="UP000230423">
    <property type="component" value="Unassembled WGS sequence"/>
</dbReference>
<keyword evidence="1" id="KW-0812">Transmembrane</keyword>
<evidence type="ECO:0000256" key="1">
    <source>
        <dbReference type="SAM" id="Phobius"/>
    </source>
</evidence>
<evidence type="ECO:0000313" key="2">
    <source>
        <dbReference type="EMBL" id="PIO61312.1"/>
    </source>
</evidence>
<dbReference type="OrthoDB" id="2985014at2759"/>
<dbReference type="EMBL" id="KZ353814">
    <property type="protein sequence ID" value="PIO61312.1"/>
    <property type="molecule type" value="Genomic_DNA"/>
</dbReference>
<feature type="transmembrane region" description="Helical" evidence="1">
    <location>
        <begin position="115"/>
        <end position="137"/>
    </location>
</feature>
<feature type="transmembrane region" description="Helical" evidence="1">
    <location>
        <begin position="12"/>
        <end position="30"/>
    </location>
</feature>
<keyword evidence="1" id="KW-0472">Membrane</keyword>
<dbReference type="AlphaFoldDB" id="A0A2G9TV44"/>
<reference evidence="2 3" key="1">
    <citation type="submission" date="2015-09" db="EMBL/GenBank/DDBJ databases">
        <title>Draft genome of the parasitic nematode Teladorsagia circumcincta isolate WARC Sus (inbred).</title>
        <authorList>
            <person name="Mitreva M."/>
        </authorList>
    </citation>
    <scope>NUCLEOTIDE SEQUENCE [LARGE SCALE GENOMIC DNA]</scope>
    <source>
        <strain evidence="2 3">S</strain>
    </source>
</reference>
<dbReference type="PANTHER" id="PTHR45757:SF15">
    <property type="entry name" value="MFS DOMAIN-CONTAINING PROTEIN"/>
    <property type="match status" value="1"/>
</dbReference>
<dbReference type="PANTHER" id="PTHR45757">
    <property type="entry name" value="PROTEIN CBG23364-RELATED"/>
    <property type="match status" value="1"/>
</dbReference>
<sequence length="149" mass="16545">YFLAQPVAKAWMFTATAVGMCVGPIPLHWAHKFDTRVIILIYGLVSAVATAFYPLFDSMGQWPSLASRFLVLGPLFTKILGGEMCTSSLGWEIINGRKVLNDIGEVPYRALFTDVSIWTSLGMFVAYYIGMIIYQLYSPTFIKQITGSA</sequence>